<evidence type="ECO:0000256" key="3">
    <source>
        <dbReference type="ARBA" id="ARBA00023163"/>
    </source>
</evidence>
<dbReference type="InterPro" id="IPR036271">
    <property type="entry name" value="Tet_transcr_reg_TetR-rel_C_sf"/>
</dbReference>
<protein>
    <recommendedName>
        <fullName evidence="5">HTH tetR-type domain-containing protein</fullName>
    </recommendedName>
</protein>
<feature type="domain" description="HTH tetR-type" evidence="5">
    <location>
        <begin position="12"/>
        <end position="72"/>
    </location>
</feature>
<keyword evidence="1" id="KW-0805">Transcription regulation</keyword>
<dbReference type="InterPro" id="IPR023772">
    <property type="entry name" value="DNA-bd_HTH_TetR-type_CS"/>
</dbReference>
<evidence type="ECO:0000313" key="7">
    <source>
        <dbReference type="Proteomes" id="UP000637002"/>
    </source>
</evidence>
<feature type="DNA-binding region" description="H-T-H motif" evidence="4">
    <location>
        <begin position="35"/>
        <end position="54"/>
    </location>
</feature>
<evidence type="ECO:0000313" key="6">
    <source>
        <dbReference type="EMBL" id="GGC68023.1"/>
    </source>
</evidence>
<dbReference type="GO" id="GO:0000976">
    <property type="term" value="F:transcription cis-regulatory region binding"/>
    <property type="evidence" value="ECO:0007669"/>
    <property type="project" value="TreeGrafter"/>
</dbReference>
<dbReference type="InterPro" id="IPR041490">
    <property type="entry name" value="KstR2_TetR_C"/>
</dbReference>
<reference evidence="6" key="2">
    <citation type="submission" date="2020-09" db="EMBL/GenBank/DDBJ databases">
        <authorList>
            <person name="Sun Q."/>
            <person name="Zhou Y."/>
        </authorList>
    </citation>
    <scope>NUCLEOTIDE SEQUENCE</scope>
    <source>
        <strain evidence="6">CGMCC 1.12919</strain>
    </source>
</reference>
<dbReference type="SUPFAM" id="SSF48498">
    <property type="entry name" value="Tetracyclin repressor-like, C-terminal domain"/>
    <property type="match status" value="1"/>
</dbReference>
<dbReference type="Pfam" id="PF00440">
    <property type="entry name" value="TetR_N"/>
    <property type="match status" value="1"/>
</dbReference>
<organism evidence="6 7">
    <name type="scientific">Chelatococcus reniformis</name>
    <dbReference type="NCBI Taxonomy" id="1494448"/>
    <lineage>
        <taxon>Bacteria</taxon>
        <taxon>Pseudomonadati</taxon>
        <taxon>Pseudomonadota</taxon>
        <taxon>Alphaproteobacteria</taxon>
        <taxon>Hyphomicrobiales</taxon>
        <taxon>Chelatococcaceae</taxon>
        <taxon>Chelatococcus</taxon>
    </lineage>
</organism>
<dbReference type="GO" id="GO:0003700">
    <property type="term" value="F:DNA-binding transcription factor activity"/>
    <property type="evidence" value="ECO:0007669"/>
    <property type="project" value="TreeGrafter"/>
</dbReference>
<reference evidence="6" key="1">
    <citation type="journal article" date="2014" name="Int. J. Syst. Evol. Microbiol.">
        <title>Complete genome sequence of Corynebacterium casei LMG S-19264T (=DSM 44701T), isolated from a smear-ripened cheese.</title>
        <authorList>
            <consortium name="US DOE Joint Genome Institute (JGI-PGF)"/>
            <person name="Walter F."/>
            <person name="Albersmeier A."/>
            <person name="Kalinowski J."/>
            <person name="Ruckert C."/>
        </authorList>
    </citation>
    <scope>NUCLEOTIDE SEQUENCE</scope>
    <source>
        <strain evidence="6">CGMCC 1.12919</strain>
    </source>
</reference>
<keyword evidence="7" id="KW-1185">Reference proteome</keyword>
<dbReference type="InterPro" id="IPR001647">
    <property type="entry name" value="HTH_TetR"/>
</dbReference>
<dbReference type="EMBL" id="BMGG01000005">
    <property type="protein sequence ID" value="GGC68023.1"/>
    <property type="molecule type" value="Genomic_DNA"/>
</dbReference>
<dbReference type="PROSITE" id="PS01081">
    <property type="entry name" value="HTH_TETR_1"/>
    <property type="match status" value="1"/>
</dbReference>
<dbReference type="Pfam" id="PF17932">
    <property type="entry name" value="TetR_C_24"/>
    <property type="match status" value="1"/>
</dbReference>
<dbReference type="RefSeq" id="WP_188609831.1">
    <property type="nucleotide sequence ID" value="NZ_BMGG01000005.1"/>
</dbReference>
<comment type="caution">
    <text evidence="6">The sequence shown here is derived from an EMBL/GenBank/DDBJ whole genome shotgun (WGS) entry which is preliminary data.</text>
</comment>
<keyword evidence="3" id="KW-0804">Transcription</keyword>
<name>A0A916UD96_9HYPH</name>
<dbReference type="SUPFAM" id="SSF46689">
    <property type="entry name" value="Homeodomain-like"/>
    <property type="match status" value="1"/>
</dbReference>
<keyword evidence="2 4" id="KW-0238">DNA-binding</keyword>
<dbReference type="PANTHER" id="PTHR30055:SF234">
    <property type="entry name" value="HTH-TYPE TRANSCRIPTIONAL REGULATOR BETI"/>
    <property type="match status" value="1"/>
</dbReference>
<dbReference type="PRINTS" id="PR00455">
    <property type="entry name" value="HTHTETR"/>
</dbReference>
<dbReference type="AlphaFoldDB" id="A0A916UD96"/>
<accession>A0A916UD96</accession>
<dbReference type="InterPro" id="IPR050109">
    <property type="entry name" value="HTH-type_TetR-like_transc_reg"/>
</dbReference>
<evidence type="ECO:0000256" key="1">
    <source>
        <dbReference type="ARBA" id="ARBA00023015"/>
    </source>
</evidence>
<dbReference type="Proteomes" id="UP000637002">
    <property type="component" value="Unassembled WGS sequence"/>
</dbReference>
<evidence type="ECO:0000256" key="2">
    <source>
        <dbReference type="ARBA" id="ARBA00023125"/>
    </source>
</evidence>
<proteinExistence type="predicted"/>
<evidence type="ECO:0000259" key="5">
    <source>
        <dbReference type="PROSITE" id="PS50977"/>
    </source>
</evidence>
<sequence length="203" mass="22786">MAVSVMKEDVAQYKKELILRAAGELFFQHGYTATTTDALTERLSVSKTMIYQHFRSKLEMLSIICERAVSESVAVAAEAAMLPGPADERLTRLVHDFTLVVIEHHQWIAISYRELNTPPEDVRQRIIAKQEEFDRIARTLIEDGVRDGVFRVADPAATALAIAGMIIWVHTWYRAAGRLQPEEIAATLAQSALRMVGVDREHG</sequence>
<gene>
    <name evidence="6" type="ORF">GCM10010994_28230</name>
</gene>
<dbReference type="Gene3D" id="1.10.357.10">
    <property type="entry name" value="Tetracycline Repressor, domain 2"/>
    <property type="match status" value="1"/>
</dbReference>
<evidence type="ECO:0000256" key="4">
    <source>
        <dbReference type="PROSITE-ProRule" id="PRU00335"/>
    </source>
</evidence>
<dbReference type="PROSITE" id="PS50977">
    <property type="entry name" value="HTH_TETR_2"/>
    <property type="match status" value="1"/>
</dbReference>
<dbReference type="InterPro" id="IPR009057">
    <property type="entry name" value="Homeodomain-like_sf"/>
</dbReference>
<dbReference type="PANTHER" id="PTHR30055">
    <property type="entry name" value="HTH-TYPE TRANSCRIPTIONAL REGULATOR RUTR"/>
    <property type="match status" value="1"/>
</dbReference>